<sequence>MDIQTEEHKARFHDHRECQEHQSKRTVQLLSSNCAQPLLSVLSSTSKEIHNRDPTTSIVFPWTCERSVFTRVLLSPGITDCETRKRDLFDSSHPKSGRNKRTDYDFNDDRKPENRRSGARRSRKKEFAESKHISRYGPSAPEQTTPPPGPVLRNQSSLLSIYMNHCLALTSCRNFPTVATLL</sequence>
<feature type="compositionally biased region" description="Basic and acidic residues" evidence="1">
    <location>
        <begin position="100"/>
        <end position="116"/>
    </location>
</feature>
<keyword evidence="3" id="KW-1185">Reference proteome</keyword>
<dbReference type="EMBL" id="OZ023707">
    <property type="protein sequence ID" value="CAK9878449.1"/>
    <property type="molecule type" value="Genomic_DNA"/>
</dbReference>
<dbReference type="Proteomes" id="UP001497522">
    <property type="component" value="Chromosome 6"/>
</dbReference>
<protein>
    <submittedName>
        <fullName evidence="2">Uncharacterized protein</fullName>
    </submittedName>
</protein>
<proteinExistence type="predicted"/>
<feature type="region of interest" description="Disordered" evidence="1">
    <location>
        <begin position="87"/>
        <end position="152"/>
    </location>
</feature>
<evidence type="ECO:0000313" key="2">
    <source>
        <dbReference type="EMBL" id="CAK9878449.1"/>
    </source>
</evidence>
<evidence type="ECO:0000313" key="3">
    <source>
        <dbReference type="Proteomes" id="UP001497522"/>
    </source>
</evidence>
<reference evidence="2" key="1">
    <citation type="submission" date="2024-03" db="EMBL/GenBank/DDBJ databases">
        <authorList>
            <consortium name="ELIXIR-Norway"/>
            <consortium name="Elixir Norway"/>
        </authorList>
    </citation>
    <scope>NUCLEOTIDE SEQUENCE</scope>
</reference>
<gene>
    <name evidence="2" type="ORF">CSSPJE1EN2_LOCUS20235</name>
</gene>
<name>A0ABP1BQZ6_9BRYO</name>
<evidence type="ECO:0000256" key="1">
    <source>
        <dbReference type="SAM" id="MobiDB-lite"/>
    </source>
</evidence>
<organism evidence="2 3">
    <name type="scientific">Sphagnum jensenii</name>
    <dbReference type="NCBI Taxonomy" id="128206"/>
    <lineage>
        <taxon>Eukaryota</taxon>
        <taxon>Viridiplantae</taxon>
        <taxon>Streptophyta</taxon>
        <taxon>Embryophyta</taxon>
        <taxon>Bryophyta</taxon>
        <taxon>Sphagnophytina</taxon>
        <taxon>Sphagnopsida</taxon>
        <taxon>Sphagnales</taxon>
        <taxon>Sphagnaceae</taxon>
        <taxon>Sphagnum</taxon>
    </lineage>
</organism>
<accession>A0ABP1BQZ6</accession>